<dbReference type="eggNOG" id="ENOG502ZM3I">
    <property type="taxonomic scope" value="Bacteria"/>
</dbReference>
<dbReference type="KEGG" id="psl:Psta_4239"/>
<evidence type="ECO:0000313" key="1">
    <source>
        <dbReference type="EMBL" id="ADB18887.1"/>
    </source>
</evidence>
<protein>
    <submittedName>
        <fullName evidence="1">Uncharacterized protein</fullName>
    </submittedName>
</protein>
<reference evidence="1 2" key="1">
    <citation type="journal article" date="2009" name="Stand. Genomic Sci.">
        <title>Complete genome sequence of Pirellula staleyi type strain (ATCC 27377).</title>
        <authorList>
            <person name="Clum A."/>
            <person name="Tindall B.J."/>
            <person name="Sikorski J."/>
            <person name="Ivanova N."/>
            <person name="Mavrommatis K."/>
            <person name="Lucas S."/>
            <person name="Glavina del Rio T."/>
            <person name="Nolan M."/>
            <person name="Chen F."/>
            <person name="Tice H."/>
            <person name="Pitluck S."/>
            <person name="Cheng J.F."/>
            <person name="Chertkov O."/>
            <person name="Brettin T."/>
            <person name="Han C."/>
            <person name="Detter J.C."/>
            <person name="Kuske C."/>
            <person name="Bruce D."/>
            <person name="Goodwin L."/>
            <person name="Ovchinikova G."/>
            <person name="Pati A."/>
            <person name="Mikhailova N."/>
            <person name="Chen A."/>
            <person name="Palaniappan K."/>
            <person name="Land M."/>
            <person name="Hauser L."/>
            <person name="Chang Y.J."/>
            <person name="Jeffries C.D."/>
            <person name="Chain P."/>
            <person name="Rohde M."/>
            <person name="Goker M."/>
            <person name="Bristow J."/>
            <person name="Eisen J.A."/>
            <person name="Markowitz V."/>
            <person name="Hugenholtz P."/>
            <person name="Kyrpides N.C."/>
            <person name="Klenk H.P."/>
            <person name="Lapidus A."/>
        </authorList>
    </citation>
    <scope>NUCLEOTIDE SEQUENCE [LARGE SCALE GENOMIC DNA]</scope>
    <source>
        <strain evidence="2">ATCC 27377 / DSM 6068 / ICPB 4128</strain>
    </source>
</reference>
<evidence type="ECO:0000313" key="2">
    <source>
        <dbReference type="Proteomes" id="UP000001887"/>
    </source>
</evidence>
<dbReference type="OrthoDB" id="5769210at2"/>
<dbReference type="EMBL" id="CP001848">
    <property type="protein sequence ID" value="ADB18887.1"/>
    <property type="molecule type" value="Genomic_DNA"/>
</dbReference>
<gene>
    <name evidence="1" type="ordered locus">Psta_4239</name>
</gene>
<organism evidence="1 2">
    <name type="scientific">Pirellula staleyi (strain ATCC 27377 / DSM 6068 / ICPB 4128)</name>
    <name type="common">Pirella staleyi</name>
    <dbReference type="NCBI Taxonomy" id="530564"/>
    <lineage>
        <taxon>Bacteria</taxon>
        <taxon>Pseudomonadati</taxon>
        <taxon>Planctomycetota</taxon>
        <taxon>Planctomycetia</taxon>
        <taxon>Pirellulales</taxon>
        <taxon>Pirellulaceae</taxon>
        <taxon>Pirellula</taxon>
    </lineage>
</organism>
<dbReference type="HOGENOM" id="CLU_1480719_0_0_0"/>
<keyword evidence="2" id="KW-1185">Reference proteome</keyword>
<name>D2R438_PIRSD</name>
<accession>D2R438</accession>
<sequence>MIVQFLGNYDNICQIARKVSASSPSKSFTADELAAIIGLSPSKMLEILVDLYHRDWIVCLGTVCSESTNSQAKWSVREHWSLTVDRHYEVLAIEASRYRLLNNVNDPCLFHRSLFQIVDPTVPDFWSHSSEPEEFACNGPMHWHVPGYWERYHDEEVAIRDNFWKFVKERYPATFQERKPLR</sequence>
<dbReference type="AlphaFoldDB" id="D2R438"/>
<proteinExistence type="predicted"/>
<dbReference type="Proteomes" id="UP000001887">
    <property type="component" value="Chromosome"/>
</dbReference>